<dbReference type="GO" id="GO:0052689">
    <property type="term" value="F:carboxylic ester hydrolase activity"/>
    <property type="evidence" value="ECO:0007669"/>
    <property type="project" value="UniProtKB-KW"/>
</dbReference>
<reference evidence="6 7" key="1">
    <citation type="submission" date="2019-01" db="EMBL/GenBank/DDBJ databases">
        <authorList>
            <person name="Sayadi A."/>
        </authorList>
    </citation>
    <scope>NUCLEOTIDE SEQUENCE [LARGE SCALE GENOMIC DNA]</scope>
</reference>
<keyword evidence="2" id="KW-0719">Serine esterase</keyword>
<dbReference type="AlphaFoldDB" id="A0A653CIG1"/>
<dbReference type="PANTHER" id="PTHR43918">
    <property type="entry name" value="ACETYLCHOLINESTERASE"/>
    <property type="match status" value="1"/>
</dbReference>
<evidence type="ECO:0000259" key="5">
    <source>
        <dbReference type="Pfam" id="PF00135"/>
    </source>
</evidence>
<evidence type="ECO:0000256" key="4">
    <source>
        <dbReference type="ARBA" id="ARBA00023180"/>
    </source>
</evidence>
<evidence type="ECO:0000256" key="3">
    <source>
        <dbReference type="ARBA" id="ARBA00022801"/>
    </source>
</evidence>
<name>A0A653CIG1_CALMS</name>
<evidence type="ECO:0000256" key="1">
    <source>
        <dbReference type="ARBA" id="ARBA00005964"/>
    </source>
</evidence>
<dbReference type="SUPFAM" id="SSF53474">
    <property type="entry name" value="alpha/beta-Hydrolases"/>
    <property type="match status" value="1"/>
</dbReference>
<keyword evidence="4" id="KW-0325">Glycoprotein</keyword>
<dbReference type="InterPro" id="IPR050654">
    <property type="entry name" value="AChE-related_enzymes"/>
</dbReference>
<gene>
    <name evidence="6" type="ORF">CALMAC_LOCUS8833</name>
</gene>
<dbReference type="InterPro" id="IPR029058">
    <property type="entry name" value="AB_hydrolase_fold"/>
</dbReference>
<evidence type="ECO:0000313" key="6">
    <source>
        <dbReference type="EMBL" id="VEN46880.1"/>
    </source>
</evidence>
<proteinExistence type="inferred from homology"/>
<dbReference type="Pfam" id="PF00135">
    <property type="entry name" value="COesterase"/>
    <property type="match status" value="1"/>
</dbReference>
<sequence length="287" mass="31807">MAGESVGACSTCYHLLSNRPEMEAVRGAILISGTCLSPFGFSSNSSARADAFAVGRKLGLELDESSNHTSATLLELFQSIPVSSLFRTAGTRYSPLKSDEGYVTAKWSPVFAEDFYPKEPMADSIDDGRFHKVPLLFGFNSEECLSPVFLKSLKHIKQKAKRWDQDTSKMLDITVNISDRSKAAEDIKTLYTNRSFSEDLAAVVKFCTDDEFTLPIARHAESASEHGVPVYMYTMDYKFVPHFVPGVEGVGHAEDMFLYWDTTTTKLGESLLPNFGQSSNQILFLNT</sequence>
<organism evidence="6 7">
    <name type="scientific">Callosobruchus maculatus</name>
    <name type="common">Southern cowpea weevil</name>
    <name type="synonym">Pulse bruchid</name>
    <dbReference type="NCBI Taxonomy" id="64391"/>
    <lineage>
        <taxon>Eukaryota</taxon>
        <taxon>Metazoa</taxon>
        <taxon>Ecdysozoa</taxon>
        <taxon>Arthropoda</taxon>
        <taxon>Hexapoda</taxon>
        <taxon>Insecta</taxon>
        <taxon>Pterygota</taxon>
        <taxon>Neoptera</taxon>
        <taxon>Endopterygota</taxon>
        <taxon>Coleoptera</taxon>
        <taxon>Polyphaga</taxon>
        <taxon>Cucujiformia</taxon>
        <taxon>Chrysomeloidea</taxon>
        <taxon>Chrysomelidae</taxon>
        <taxon>Bruchinae</taxon>
        <taxon>Bruchini</taxon>
        <taxon>Callosobruchus</taxon>
    </lineage>
</organism>
<keyword evidence="7" id="KW-1185">Reference proteome</keyword>
<comment type="similarity">
    <text evidence="1">Belongs to the type-B carboxylesterase/lipase family.</text>
</comment>
<dbReference type="Gene3D" id="3.40.50.1820">
    <property type="entry name" value="alpha/beta hydrolase"/>
    <property type="match status" value="1"/>
</dbReference>
<protein>
    <recommendedName>
        <fullName evidence="5">Carboxylesterase type B domain-containing protein</fullName>
    </recommendedName>
</protein>
<accession>A0A653CIG1</accession>
<dbReference type="Proteomes" id="UP000410492">
    <property type="component" value="Unassembled WGS sequence"/>
</dbReference>
<keyword evidence="3" id="KW-0378">Hydrolase</keyword>
<dbReference type="InterPro" id="IPR002018">
    <property type="entry name" value="CarbesteraseB"/>
</dbReference>
<dbReference type="PANTHER" id="PTHR43918:SF4">
    <property type="entry name" value="CARBOXYLIC ESTER HYDROLASE"/>
    <property type="match status" value="1"/>
</dbReference>
<feature type="domain" description="Carboxylesterase type B" evidence="5">
    <location>
        <begin position="2"/>
        <end position="264"/>
    </location>
</feature>
<evidence type="ECO:0000256" key="2">
    <source>
        <dbReference type="ARBA" id="ARBA00022487"/>
    </source>
</evidence>
<dbReference type="EMBL" id="CAACVG010007752">
    <property type="protein sequence ID" value="VEN46880.1"/>
    <property type="molecule type" value="Genomic_DNA"/>
</dbReference>
<dbReference type="OrthoDB" id="408631at2759"/>
<evidence type="ECO:0000313" key="7">
    <source>
        <dbReference type="Proteomes" id="UP000410492"/>
    </source>
</evidence>